<reference evidence="3 5" key="2">
    <citation type="submission" date="2018-06" db="EMBL/GenBank/DDBJ databases">
        <authorList>
            <consortium name="Pathogen Informatics"/>
            <person name="Doyle S."/>
        </authorList>
    </citation>
    <scope>NUCLEOTIDE SEQUENCE [LARGE SCALE GENOMIC DNA]</scope>
    <source>
        <strain evidence="3 5">NCTC12022</strain>
    </source>
</reference>
<dbReference type="PATRIC" id="fig|453.4.peg.2122"/>
<keyword evidence="1" id="KW-0175">Coiled coil</keyword>
<evidence type="ECO:0000313" key="2">
    <source>
        <dbReference type="EMBL" id="KTC97026.1"/>
    </source>
</evidence>
<dbReference type="Proteomes" id="UP000251942">
    <property type="component" value="Unassembled WGS sequence"/>
</dbReference>
<dbReference type="InterPro" id="IPR038765">
    <property type="entry name" value="Papain-like_cys_pep_sf"/>
</dbReference>
<keyword evidence="4" id="KW-1185">Reference proteome</keyword>
<dbReference type="AlphaFoldDB" id="A0A0W0TN53"/>
<protein>
    <submittedName>
        <fullName evidence="2">Uncharacterized protein</fullName>
    </submittedName>
</protein>
<dbReference type="RefSeq" id="WP_058446216.1">
    <property type="nucleotide sequence ID" value="NZ_CAAAHT010000007.1"/>
</dbReference>
<evidence type="ECO:0000256" key="1">
    <source>
        <dbReference type="SAM" id="Coils"/>
    </source>
</evidence>
<evidence type="ECO:0000313" key="4">
    <source>
        <dbReference type="Proteomes" id="UP000054698"/>
    </source>
</evidence>
<reference evidence="2 4" key="1">
    <citation type="submission" date="2015-11" db="EMBL/GenBank/DDBJ databases">
        <title>Genomic analysis of 38 Legionella species identifies large and diverse effector repertoires.</title>
        <authorList>
            <person name="Burstein D."/>
            <person name="Amaro F."/>
            <person name="Zusman T."/>
            <person name="Lifshitz Z."/>
            <person name="Cohen O."/>
            <person name="Gilbert J.A."/>
            <person name="Pupko T."/>
            <person name="Shuman H.A."/>
            <person name="Segal G."/>
        </authorList>
    </citation>
    <scope>NUCLEOTIDE SEQUENCE [LARGE SCALE GENOMIC DNA]</scope>
    <source>
        <strain evidence="2 4">WO-44C</strain>
    </source>
</reference>
<dbReference type="EMBL" id="UASS01000022">
    <property type="protein sequence ID" value="SPX61636.1"/>
    <property type="molecule type" value="Genomic_DNA"/>
</dbReference>
<sequence>MALSLAEQGKLDEEYDDLSQLVIEQEQDQWAAKKEAIIALCTENDIPLYNMAALNVMKASGLLSRLLKLMAQYEKLEEANVVWDQEFLTWKQTFDTEVKKATLALVTLHDQAYLSIADQYQKRGEVSAQTLLTIKDMTDLLEDPDFISDDVLVSAPFSLLEMSTDQEEQVKALIERAAREGKKVFLPVNYDGHWFYLLKEKEGEEDVWSIQDEQPFIDDEAALSIRQKGMLKHSTALLDKLIGKDNYNELLVYSTEDQFNDFDCGTRVINAYRTIADSDYLEHSHADILVELLEKQLSQEEYEALPELLFSEDIELSEKVDQVIEATVATQNSEHEQFENYQTFVKNTVYDVINRQGFFANLQNRIPVQDLEKDLDIDLTHRSAEEIEEIDEEFAAALQEAECIKAGL</sequence>
<evidence type="ECO:0000313" key="5">
    <source>
        <dbReference type="Proteomes" id="UP000251942"/>
    </source>
</evidence>
<evidence type="ECO:0000313" key="3">
    <source>
        <dbReference type="EMBL" id="SPX61636.1"/>
    </source>
</evidence>
<organism evidence="2 4">
    <name type="scientific">Legionella feeleii</name>
    <dbReference type="NCBI Taxonomy" id="453"/>
    <lineage>
        <taxon>Bacteria</taxon>
        <taxon>Pseudomonadati</taxon>
        <taxon>Pseudomonadota</taxon>
        <taxon>Gammaproteobacteria</taxon>
        <taxon>Legionellales</taxon>
        <taxon>Legionellaceae</taxon>
        <taxon>Legionella</taxon>
    </lineage>
</organism>
<dbReference type="EMBL" id="LNYB01000080">
    <property type="protein sequence ID" value="KTC97026.1"/>
    <property type="molecule type" value="Genomic_DNA"/>
</dbReference>
<dbReference type="OrthoDB" id="5634557at2"/>
<gene>
    <name evidence="2" type="ORF">Lfee_1938</name>
    <name evidence="3" type="ORF">NCTC12022_02379</name>
</gene>
<feature type="coiled-coil region" evidence="1">
    <location>
        <begin position="59"/>
        <end position="86"/>
    </location>
</feature>
<name>A0A0W0TN53_9GAMM</name>
<dbReference type="Proteomes" id="UP000054698">
    <property type="component" value="Unassembled WGS sequence"/>
</dbReference>
<proteinExistence type="predicted"/>
<accession>A0A0W0TN53</accession>
<dbReference type="SUPFAM" id="SSF54001">
    <property type="entry name" value="Cysteine proteinases"/>
    <property type="match status" value="1"/>
</dbReference>